<organism evidence="3 4">
    <name type="scientific">Phialocephala subalpina</name>
    <dbReference type="NCBI Taxonomy" id="576137"/>
    <lineage>
        <taxon>Eukaryota</taxon>
        <taxon>Fungi</taxon>
        <taxon>Dikarya</taxon>
        <taxon>Ascomycota</taxon>
        <taxon>Pezizomycotina</taxon>
        <taxon>Leotiomycetes</taxon>
        <taxon>Helotiales</taxon>
        <taxon>Mollisiaceae</taxon>
        <taxon>Phialocephala</taxon>
        <taxon>Phialocephala fortinii species complex</taxon>
    </lineage>
</organism>
<accession>A0A1L7WEK7</accession>
<dbReference type="EMBL" id="FJOG01000001">
    <property type="protein sequence ID" value="CZR51212.1"/>
    <property type="molecule type" value="Genomic_DNA"/>
</dbReference>
<feature type="transmembrane region" description="Helical" evidence="2">
    <location>
        <begin position="200"/>
        <end position="218"/>
    </location>
</feature>
<name>A0A1L7WEK7_9HELO</name>
<feature type="transmembrane region" description="Helical" evidence="2">
    <location>
        <begin position="536"/>
        <end position="560"/>
    </location>
</feature>
<feature type="transmembrane region" description="Helical" evidence="2">
    <location>
        <begin position="126"/>
        <end position="146"/>
    </location>
</feature>
<feature type="transmembrane region" description="Helical" evidence="2">
    <location>
        <begin position="84"/>
        <end position="106"/>
    </location>
</feature>
<evidence type="ECO:0000256" key="1">
    <source>
        <dbReference type="SAM" id="MobiDB-lite"/>
    </source>
</evidence>
<gene>
    <name evidence="3" type="ORF">PAC_01087</name>
</gene>
<dbReference type="Proteomes" id="UP000184330">
    <property type="component" value="Unassembled WGS sequence"/>
</dbReference>
<feature type="region of interest" description="Disordered" evidence="1">
    <location>
        <begin position="24"/>
        <end position="63"/>
    </location>
</feature>
<evidence type="ECO:0000313" key="4">
    <source>
        <dbReference type="Proteomes" id="UP000184330"/>
    </source>
</evidence>
<reference evidence="3 4" key="1">
    <citation type="submission" date="2016-03" db="EMBL/GenBank/DDBJ databases">
        <authorList>
            <person name="Ploux O."/>
        </authorList>
    </citation>
    <scope>NUCLEOTIDE SEQUENCE [LARGE SCALE GENOMIC DNA]</scope>
    <source>
        <strain evidence="3 4">UAMH 11012</strain>
    </source>
</reference>
<keyword evidence="4" id="KW-1185">Reference proteome</keyword>
<keyword evidence="2" id="KW-0472">Membrane</keyword>
<proteinExistence type="predicted"/>
<dbReference type="AlphaFoldDB" id="A0A1L7WEK7"/>
<protein>
    <submittedName>
        <fullName evidence="3">Uncharacterized protein</fullName>
    </submittedName>
</protein>
<feature type="transmembrane region" description="Helical" evidence="2">
    <location>
        <begin position="167"/>
        <end position="188"/>
    </location>
</feature>
<keyword evidence="2" id="KW-0812">Transmembrane</keyword>
<evidence type="ECO:0000313" key="3">
    <source>
        <dbReference type="EMBL" id="CZR51212.1"/>
    </source>
</evidence>
<evidence type="ECO:0000256" key="2">
    <source>
        <dbReference type="SAM" id="Phobius"/>
    </source>
</evidence>
<dbReference type="OrthoDB" id="5139479at2759"/>
<keyword evidence="2" id="KW-1133">Transmembrane helix</keyword>
<sequence length="663" mass="73803">MSSLDTIPDLESDLSSWRYSSISFGPNPSIRLDPPSTSWKPLTQEENDGQPAEQSTSSHALLGNNPNIPPIETPIPLQSKKRQLWLTTALFIITVPFSGLLFYYLIQVLTENDPKIGSLLLLLGPSETLLLVTVLTQTLVMLNHVLMNRILDVLRWQLAMRREGVKAPIFFVLGSSMPFVGVFAMFRIGGKTSIWSLHKLLTPILFSFTNVFSGLAPLNTTTLLQAHIVETAVICTYFSGNIASILSVPKYVAEAKPLACRGPDCDSIFLPGGVEQMRLLNTSFSGTLLQDGFLDGPDAITSYHTPGYQLDFFPATNFEFNPSQDCTLYGVSSGQGLYMCVAVDAESNLVIGWSVCPSTWYEQKACITNTTWTEALQQNFTVSGWKRYAQVTYDSKNLSILDAAIGPWKEAVNYTASDFRLAYDTVLDDNATSLTPAGISSLQSNPNLYMVESLLYQLGWVLRLYMDFFPADSKTPTDLLKSMVVIPIQFSTSAWQKINSSWGHISPNSTSYALPPDLVTRVSTVRRTPRVMAVPWSVYTFVVVLGAVYLYALTLFLWLMRQREEIPHISDFAELDFASKVTKPYLEMHSLNDNENADPNERSSLKYLQLKDLSNATSEALIERFRDKVIRVVAKPGEKRSIVILTSGVEGNEEPLVVGREYS</sequence>